<comment type="caution">
    <text evidence="7">The sequence shown here is derived from an EMBL/GenBank/DDBJ whole genome shotgun (WGS) entry which is preliminary data.</text>
</comment>
<feature type="transmembrane region" description="Helical" evidence="5">
    <location>
        <begin position="977"/>
        <end position="997"/>
    </location>
</feature>
<feature type="region of interest" description="Disordered" evidence="4">
    <location>
        <begin position="240"/>
        <end position="261"/>
    </location>
</feature>
<proteinExistence type="predicted"/>
<dbReference type="EMBL" id="JADBGQ010000007">
    <property type="protein sequence ID" value="KAG5387728.1"/>
    <property type="molecule type" value="Genomic_DNA"/>
</dbReference>
<accession>A0ABQ7LMD2</accession>
<evidence type="ECO:0000313" key="8">
    <source>
        <dbReference type="Proteomes" id="UP000823674"/>
    </source>
</evidence>
<feature type="transmembrane region" description="Helical" evidence="5">
    <location>
        <begin position="917"/>
        <end position="935"/>
    </location>
</feature>
<evidence type="ECO:0000256" key="3">
    <source>
        <dbReference type="ARBA" id="ARBA00022833"/>
    </source>
</evidence>
<dbReference type="Proteomes" id="UP000823674">
    <property type="component" value="Chromosome A08"/>
</dbReference>
<keyword evidence="5" id="KW-1133">Transmembrane helix</keyword>
<dbReference type="InterPro" id="IPR053000">
    <property type="entry name" value="WSS1-like_metalloprotease"/>
</dbReference>
<dbReference type="InterPro" id="IPR001876">
    <property type="entry name" value="Znf_RanBP2"/>
</dbReference>
<keyword evidence="2" id="KW-0863">Zinc-finger</keyword>
<name>A0ABQ7LMD2_BRACM</name>
<keyword evidence="1" id="KW-0479">Metal-binding</keyword>
<feature type="transmembrane region" description="Helical" evidence="5">
    <location>
        <begin position="947"/>
        <end position="965"/>
    </location>
</feature>
<evidence type="ECO:0000256" key="1">
    <source>
        <dbReference type="ARBA" id="ARBA00022723"/>
    </source>
</evidence>
<evidence type="ECO:0000259" key="6">
    <source>
        <dbReference type="PROSITE" id="PS51397"/>
    </source>
</evidence>
<keyword evidence="5" id="KW-0472">Membrane</keyword>
<dbReference type="PROSITE" id="PS01358">
    <property type="entry name" value="ZF_RANBP2_1"/>
    <property type="match status" value="1"/>
</dbReference>
<evidence type="ECO:0000313" key="7">
    <source>
        <dbReference type="EMBL" id="KAG5387728.1"/>
    </source>
</evidence>
<keyword evidence="5" id="KW-0812">Transmembrane</keyword>
<gene>
    <name evidence="7" type="primary">A08p000740.1_BraROA</name>
    <name evidence="7" type="ORF">IGI04_029269</name>
</gene>
<protein>
    <recommendedName>
        <fullName evidence="6">WLM domain-containing protein</fullName>
    </recommendedName>
</protein>
<feature type="compositionally biased region" description="Polar residues" evidence="4">
    <location>
        <begin position="302"/>
        <end position="316"/>
    </location>
</feature>
<keyword evidence="3" id="KW-0862">Zinc</keyword>
<feature type="compositionally biased region" description="Low complexity" evidence="4">
    <location>
        <begin position="240"/>
        <end position="257"/>
    </location>
</feature>
<dbReference type="PROSITE" id="PS51397">
    <property type="entry name" value="WLM"/>
    <property type="match status" value="1"/>
</dbReference>
<keyword evidence="8" id="KW-1185">Reference proteome</keyword>
<dbReference type="InterPro" id="IPR013536">
    <property type="entry name" value="WLM_dom"/>
</dbReference>
<dbReference type="PANTHER" id="PTHR46622:SF3">
    <property type="entry name" value="ZINC ION BINDING PROTEIN"/>
    <property type="match status" value="1"/>
</dbReference>
<dbReference type="PANTHER" id="PTHR46622">
    <property type="entry name" value="DNA-DEPENDENT METALLOPROTEASE WSS1"/>
    <property type="match status" value="1"/>
</dbReference>
<feature type="region of interest" description="Disordered" evidence="4">
    <location>
        <begin position="1089"/>
        <end position="1108"/>
    </location>
</feature>
<evidence type="ECO:0000256" key="2">
    <source>
        <dbReference type="ARBA" id="ARBA00022771"/>
    </source>
</evidence>
<evidence type="ECO:0000256" key="5">
    <source>
        <dbReference type="SAM" id="Phobius"/>
    </source>
</evidence>
<organism evidence="7 8">
    <name type="scientific">Brassica rapa subsp. trilocularis</name>
    <dbReference type="NCBI Taxonomy" id="1813537"/>
    <lineage>
        <taxon>Eukaryota</taxon>
        <taxon>Viridiplantae</taxon>
        <taxon>Streptophyta</taxon>
        <taxon>Embryophyta</taxon>
        <taxon>Tracheophyta</taxon>
        <taxon>Spermatophyta</taxon>
        <taxon>Magnoliopsida</taxon>
        <taxon>eudicotyledons</taxon>
        <taxon>Gunneridae</taxon>
        <taxon>Pentapetalae</taxon>
        <taxon>rosids</taxon>
        <taxon>malvids</taxon>
        <taxon>Brassicales</taxon>
        <taxon>Brassicaceae</taxon>
        <taxon>Brassiceae</taxon>
        <taxon>Brassica</taxon>
    </lineage>
</organism>
<evidence type="ECO:0000256" key="4">
    <source>
        <dbReference type="SAM" id="MobiDB-lite"/>
    </source>
</evidence>
<dbReference type="Pfam" id="PF08325">
    <property type="entry name" value="WLM"/>
    <property type="match status" value="1"/>
</dbReference>
<sequence length="1272" mass="141453">MNLGELNNNKVWEIKALKKKAKEEEARKILEKVANQVQPIMTRRKWRVKLLSEFCPTNPRLLGVNVNRGVQVKLRLRRVNNDGDFLSYHEILDTMLHELCHNAHGPHNASFYKLWDELRKECEELMSKGITGSGQGFDVPGKRLGGFSRQPTLSSLRATAAKAAEKRVRAGNLLPSGPQRLGGDSSIMSDLTPIQAAAMAAERRLLDDIWCGSQSAEALEDQENYSDACAEPVVSVRSAKRSSSCSNATSSSCPPSSWGSDVIDLTEEEASESSRCSKRSCNPAGDQGPSSSSKDEPISGVMKSSETSPSTSCNENQGREETAMWECAECTLLNPNLFTVLFILEQLLAPICELCTAAKPKEREMKHKVWSCKFCTLENEVNLEKCEACGRWFSEALVATWESRNAIGALHTDEKMRQLSVSGWLKFALEKLSVPIFEAALQPFLLDAGRAPGHRRWVLCSACFSSPLSALSIVISNFNSRVFVVSYAMVSTNRFTVAVSHPPLVTAHPLVISHPLKVNRSTGSRTTRSAHFLGTVKSPLGVQPEPPLLHHVSSPSQPFEPLVIYSLRQLHPNRSLDVSFQSFVMGLRFSSGLDESYGFQYGNIGVHFLSLISVRILSWNIVKSIAPPPPSRLVTPFPSEICCYSTASFTHPSHLNADTAYGLSDICFWLGLAHLLVCEGLLLKSTHSWPTKNFPMSDVIKLRHRSSSEASCRSTVCRLVSYRVHLAPSCDVVQGSPSPSFMSIRFKSRQRRPFSMAFSYVSGVTHLFLPPISPYLRQSSIENSGRAQPPLFQDNYFLVEAKESVSSPVFVSANRFKTLSIGPLIVGFISRLQYVLGTSVSGSQVKHLYGSRENPPPSILLSPSPLICGCLAGTLRYQKLDRIQPWLRDYVKLQSLAVFLIYIQIGCALIGSLGALYNGVLLINLAIALFALVAIESNSQSLGRTYAVLLFCALLLDISWFILFTEEIWSISVETYGTLYIFSVRLTMAMEMIGFFVRLSSSLLWFQIYRLGASIVDTSSSLPRETDSDLRNSFLNPPTPAIIDRQCSGAAEEILGGSIYDPAYYTSLFEDAEAQSNLNSPKVNHYSAEYNGSPSAAEASQIKSPGSRSLHAIDEEKGLKQQDKKIIYHLPEDETLHVDDKIRVRKCTLMHHIDSPGFFFCVNGDTFVLVAMDREYDDSDIEMSRPCVFDMNRKVDDLEIPKILINQHQSGGSHMSMKKKIVVACCRDGMKECWEMIRFRHGFHNWSLLSDLKLEPPIVRVSTTNSKTYWNI</sequence>
<feature type="domain" description="WLM" evidence="6">
    <location>
        <begin position="2"/>
        <end position="206"/>
    </location>
</feature>
<reference evidence="7 8" key="1">
    <citation type="submission" date="2021-03" db="EMBL/GenBank/DDBJ databases">
        <authorList>
            <person name="King G.J."/>
            <person name="Bancroft I."/>
            <person name="Baten A."/>
            <person name="Bloomfield J."/>
            <person name="Borpatragohain P."/>
            <person name="He Z."/>
            <person name="Irish N."/>
            <person name="Irwin J."/>
            <person name="Liu K."/>
            <person name="Mauleon R.P."/>
            <person name="Moore J."/>
            <person name="Morris R."/>
            <person name="Ostergaard L."/>
            <person name="Wang B."/>
            <person name="Wells R."/>
        </authorList>
    </citation>
    <scope>NUCLEOTIDE SEQUENCE [LARGE SCALE GENOMIC DNA]</scope>
    <source>
        <strain evidence="7">R-o-18</strain>
        <tissue evidence="7">Leaf</tissue>
    </source>
</reference>
<feature type="region of interest" description="Disordered" evidence="4">
    <location>
        <begin position="273"/>
        <end position="316"/>
    </location>
</feature>